<proteinExistence type="inferred from homology"/>
<dbReference type="AlphaFoldDB" id="A0A4R8UI56"/>
<dbReference type="CDD" id="cd06261">
    <property type="entry name" value="TM_PBP2"/>
    <property type="match status" value="1"/>
</dbReference>
<evidence type="ECO:0000256" key="5">
    <source>
        <dbReference type="ARBA" id="ARBA00022692"/>
    </source>
</evidence>
<feature type="transmembrane region" description="Helical" evidence="8">
    <location>
        <begin position="236"/>
        <end position="258"/>
    </location>
</feature>
<evidence type="ECO:0000256" key="2">
    <source>
        <dbReference type="ARBA" id="ARBA00007069"/>
    </source>
</evidence>
<feature type="domain" description="ABC transmembrane type-1" evidence="9">
    <location>
        <begin position="106"/>
        <end position="312"/>
    </location>
</feature>
<comment type="similarity">
    <text evidence="2">Belongs to the binding-protein-dependent transport system permease family. CysTW subfamily.</text>
</comment>
<dbReference type="PROSITE" id="PS50928">
    <property type="entry name" value="ABC_TM1"/>
    <property type="match status" value="1"/>
</dbReference>
<dbReference type="Proteomes" id="UP000297866">
    <property type="component" value="Unassembled WGS sequence"/>
</dbReference>
<feature type="transmembrane region" description="Helical" evidence="8">
    <location>
        <begin position="105"/>
        <end position="133"/>
    </location>
</feature>
<accession>A0A4R8UI56</accession>
<feature type="transmembrane region" description="Helical" evidence="8">
    <location>
        <begin position="140"/>
        <end position="164"/>
    </location>
</feature>
<evidence type="ECO:0000256" key="7">
    <source>
        <dbReference type="ARBA" id="ARBA00023136"/>
    </source>
</evidence>
<dbReference type="Pfam" id="PF00528">
    <property type="entry name" value="BPD_transp_1"/>
    <property type="match status" value="1"/>
</dbReference>
<protein>
    <submittedName>
        <fullName evidence="10">ABC transporter permease</fullName>
    </submittedName>
</protein>
<comment type="subcellular location">
    <subcellularLocation>
        <location evidence="1 8">Cell membrane</location>
        <topology evidence="1 8">Multi-pass membrane protein</topology>
    </subcellularLocation>
</comment>
<name>A0A4R8UI56_9MICO</name>
<evidence type="ECO:0000313" key="11">
    <source>
        <dbReference type="Proteomes" id="UP000297866"/>
    </source>
</evidence>
<evidence type="ECO:0000256" key="3">
    <source>
        <dbReference type="ARBA" id="ARBA00022448"/>
    </source>
</evidence>
<dbReference type="InterPro" id="IPR000515">
    <property type="entry name" value="MetI-like"/>
</dbReference>
<dbReference type="PANTHER" id="PTHR42929">
    <property type="entry name" value="INNER MEMBRANE ABC TRANSPORTER PERMEASE PROTEIN YDCU-RELATED-RELATED"/>
    <property type="match status" value="1"/>
</dbReference>
<dbReference type="OrthoDB" id="9808619at2"/>
<evidence type="ECO:0000256" key="6">
    <source>
        <dbReference type="ARBA" id="ARBA00022989"/>
    </source>
</evidence>
<dbReference type="SUPFAM" id="SSF161098">
    <property type="entry name" value="MetI-like"/>
    <property type="match status" value="1"/>
</dbReference>
<keyword evidence="4" id="KW-1003">Cell membrane</keyword>
<evidence type="ECO:0000256" key="4">
    <source>
        <dbReference type="ARBA" id="ARBA00022475"/>
    </source>
</evidence>
<comment type="caution">
    <text evidence="10">The sequence shown here is derived from an EMBL/GenBank/DDBJ whole genome shotgun (WGS) entry which is preliminary data.</text>
</comment>
<keyword evidence="3 8" id="KW-0813">Transport</keyword>
<dbReference type="InterPro" id="IPR035906">
    <property type="entry name" value="MetI-like_sf"/>
</dbReference>
<dbReference type="GO" id="GO:0055085">
    <property type="term" value="P:transmembrane transport"/>
    <property type="evidence" value="ECO:0007669"/>
    <property type="project" value="InterPro"/>
</dbReference>
<dbReference type="PANTHER" id="PTHR42929:SF1">
    <property type="entry name" value="INNER MEMBRANE ABC TRANSPORTER PERMEASE PROTEIN YDCU-RELATED"/>
    <property type="match status" value="1"/>
</dbReference>
<reference evidence="10 11" key="1">
    <citation type="submission" date="2019-03" db="EMBL/GenBank/DDBJ databases">
        <title>Genomics of glacier-inhabiting Cryobacterium strains.</title>
        <authorList>
            <person name="Liu Q."/>
            <person name="Xin Y.-H."/>
        </authorList>
    </citation>
    <scope>NUCLEOTIDE SEQUENCE [LARGE SCALE GENOMIC DNA]</scope>
    <source>
        <strain evidence="10 11">Sr47</strain>
    </source>
</reference>
<evidence type="ECO:0000259" key="9">
    <source>
        <dbReference type="PROSITE" id="PS50928"/>
    </source>
</evidence>
<keyword evidence="6 8" id="KW-1133">Transmembrane helix</keyword>
<dbReference type="Gene3D" id="1.10.3720.10">
    <property type="entry name" value="MetI-like"/>
    <property type="match status" value="1"/>
</dbReference>
<evidence type="ECO:0000256" key="1">
    <source>
        <dbReference type="ARBA" id="ARBA00004651"/>
    </source>
</evidence>
<sequence length="326" mass="35547">MRPLRRRNGLLSTSSGLRLALGMEVSLARRPGRAAASMTTDPNRRQRFGTRLAAGPLLWLIVFLVGPLAILIAWSFQAPSNTLRFESSSLGGYSSILGVSSYWELLAWTIFTAVVVGVLSVIFAFPIAYLLAFVADRHRFLLFGLAFVPFLTSYVLRIFAWRLILGENGLLNQTLMSLGIIDTPLTALLYSRLTVIIVLTYVWIPWAALPIFVRLDSLPRPLLEAAADLGVSPMRTVARVVLPIALPGIYTAFFLVFIPTLGDFATAAYVGGTNGIMIGNLIQGFLNNLDLPSGSVLTVVLLAVAAILMLLAVRIMRIKSVTDVQL</sequence>
<organism evidence="10 11">
    <name type="scientific">Cryobacterium tagatosivorans</name>
    <dbReference type="NCBI Taxonomy" id="1259199"/>
    <lineage>
        <taxon>Bacteria</taxon>
        <taxon>Bacillati</taxon>
        <taxon>Actinomycetota</taxon>
        <taxon>Actinomycetes</taxon>
        <taxon>Micrococcales</taxon>
        <taxon>Microbacteriaceae</taxon>
        <taxon>Cryobacterium</taxon>
    </lineage>
</organism>
<dbReference type="GO" id="GO:0005886">
    <property type="term" value="C:plasma membrane"/>
    <property type="evidence" value="ECO:0007669"/>
    <property type="project" value="UniProtKB-SubCell"/>
</dbReference>
<evidence type="ECO:0000313" key="10">
    <source>
        <dbReference type="EMBL" id="TFB55160.1"/>
    </source>
</evidence>
<keyword evidence="11" id="KW-1185">Reference proteome</keyword>
<dbReference type="EMBL" id="SOEZ01000014">
    <property type="protein sequence ID" value="TFB55160.1"/>
    <property type="molecule type" value="Genomic_DNA"/>
</dbReference>
<evidence type="ECO:0000256" key="8">
    <source>
        <dbReference type="RuleBase" id="RU363032"/>
    </source>
</evidence>
<feature type="transmembrane region" description="Helical" evidence="8">
    <location>
        <begin position="294"/>
        <end position="313"/>
    </location>
</feature>
<feature type="transmembrane region" description="Helical" evidence="8">
    <location>
        <begin position="193"/>
        <end position="215"/>
    </location>
</feature>
<gene>
    <name evidence="10" type="ORF">E3O23_02730</name>
</gene>
<keyword evidence="7 8" id="KW-0472">Membrane</keyword>
<keyword evidence="5 8" id="KW-0812">Transmembrane</keyword>
<feature type="transmembrane region" description="Helical" evidence="8">
    <location>
        <begin position="52"/>
        <end position="76"/>
    </location>
</feature>